<dbReference type="PANTHER" id="PTHR47926:SF347">
    <property type="entry name" value="PENTATRICOPEPTIDE REPEAT-CONTAINING PROTEIN"/>
    <property type="match status" value="1"/>
</dbReference>
<dbReference type="PANTHER" id="PTHR47926">
    <property type="entry name" value="PENTATRICOPEPTIDE REPEAT-CONTAINING PROTEIN"/>
    <property type="match status" value="1"/>
</dbReference>
<keyword evidence="4" id="KW-1185">Reference proteome</keyword>
<reference evidence="3 4" key="1">
    <citation type="submission" date="2023-12" db="EMBL/GenBank/DDBJ databases">
        <title>A high-quality genome assembly for Dillenia turbinata (Dilleniales).</title>
        <authorList>
            <person name="Chanderbali A."/>
        </authorList>
    </citation>
    <scope>NUCLEOTIDE SEQUENCE [LARGE SCALE GENOMIC DNA]</scope>
    <source>
        <strain evidence="3">LSX21</strain>
        <tissue evidence="3">Leaf</tissue>
    </source>
</reference>
<dbReference type="InterPro" id="IPR002885">
    <property type="entry name" value="PPR_rpt"/>
</dbReference>
<dbReference type="NCBIfam" id="TIGR00756">
    <property type="entry name" value="PPR"/>
    <property type="match status" value="2"/>
</dbReference>
<feature type="repeat" description="PPR" evidence="2">
    <location>
        <begin position="236"/>
        <end position="270"/>
    </location>
</feature>
<dbReference type="Gene3D" id="1.25.40.10">
    <property type="entry name" value="Tetratricopeptide repeat domain"/>
    <property type="match status" value="4"/>
</dbReference>
<evidence type="ECO:0000256" key="1">
    <source>
        <dbReference type="ARBA" id="ARBA00022737"/>
    </source>
</evidence>
<organism evidence="3 4">
    <name type="scientific">Dillenia turbinata</name>
    <dbReference type="NCBI Taxonomy" id="194707"/>
    <lineage>
        <taxon>Eukaryota</taxon>
        <taxon>Viridiplantae</taxon>
        <taxon>Streptophyta</taxon>
        <taxon>Embryophyta</taxon>
        <taxon>Tracheophyta</taxon>
        <taxon>Spermatophyta</taxon>
        <taxon>Magnoliopsida</taxon>
        <taxon>eudicotyledons</taxon>
        <taxon>Gunneridae</taxon>
        <taxon>Pentapetalae</taxon>
        <taxon>Dilleniales</taxon>
        <taxon>Dilleniaceae</taxon>
        <taxon>Dillenia</taxon>
    </lineage>
</organism>
<dbReference type="Pfam" id="PF01535">
    <property type="entry name" value="PPR"/>
    <property type="match status" value="5"/>
</dbReference>
<dbReference type="PROSITE" id="PS51375">
    <property type="entry name" value="PPR"/>
    <property type="match status" value="3"/>
</dbReference>
<comment type="caution">
    <text evidence="3">The sequence shown here is derived from an EMBL/GenBank/DDBJ whole genome shotgun (WGS) entry which is preliminary data.</text>
</comment>
<dbReference type="EMBL" id="JBAMMX010000026">
    <property type="protein sequence ID" value="KAK6913871.1"/>
    <property type="molecule type" value="Genomic_DNA"/>
</dbReference>
<dbReference type="GO" id="GO:0003723">
    <property type="term" value="F:RNA binding"/>
    <property type="evidence" value="ECO:0007669"/>
    <property type="project" value="InterPro"/>
</dbReference>
<dbReference type="InterPro" id="IPR046960">
    <property type="entry name" value="PPR_At4g14850-like_plant"/>
</dbReference>
<accession>A0AAN8UMD3</accession>
<keyword evidence="1" id="KW-0677">Repeat</keyword>
<proteinExistence type="predicted"/>
<feature type="repeat" description="PPR" evidence="2">
    <location>
        <begin position="160"/>
        <end position="194"/>
    </location>
</feature>
<evidence type="ECO:0000256" key="2">
    <source>
        <dbReference type="PROSITE-ProRule" id="PRU00708"/>
    </source>
</evidence>
<gene>
    <name evidence="3" type="ORF">RJ641_021192</name>
</gene>
<feature type="repeat" description="PPR" evidence="2">
    <location>
        <begin position="83"/>
        <end position="117"/>
    </location>
</feature>
<dbReference type="AlphaFoldDB" id="A0AAN8UMD3"/>
<dbReference type="GO" id="GO:0009451">
    <property type="term" value="P:RNA modification"/>
    <property type="evidence" value="ECO:0007669"/>
    <property type="project" value="InterPro"/>
</dbReference>
<evidence type="ECO:0000313" key="4">
    <source>
        <dbReference type="Proteomes" id="UP001370490"/>
    </source>
</evidence>
<dbReference type="Proteomes" id="UP001370490">
    <property type="component" value="Unassembled WGS sequence"/>
</dbReference>
<protein>
    <submittedName>
        <fullName evidence="3">Pentatricopeptide repeat</fullName>
    </submittedName>
</protein>
<evidence type="ECO:0000313" key="3">
    <source>
        <dbReference type="EMBL" id="KAK6913871.1"/>
    </source>
</evidence>
<dbReference type="Pfam" id="PF13041">
    <property type="entry name" value="PPR_2"/>
    <property type="match status" value="1"/>
</dbReference>
<name>A0AAN8UMD3_9MAGN</name>
<sequence length="345" mass="37834">MLISQGQQIHPLILKSGLDSNVFANNSLINLYSKCGLFKVAESLFNSLLSSDSVSCNIILAGFVNLGQLSNARKLFDVMPVKVCVSYTTMIMGLARNNFWVEAVEVFKDMGFIGVVPNEVTLGSVISAYAHLCGSGSHVGGMLRGLSDARLVFDEIGEMNIVGWNVMLNQYSKSGLVDMAGDLSERILDRDVVSWGTIIGGYVQVERLDEALTMLIQMQWKISLACLQFEQGSKDHLASWNALIAGFIRNGMINQARNLFDEMPDRDVFSWGTTIAGHAQNEEPNMDLELSLGMIDHGIRRNEVTMVSVLSAIASLGTLNEGIWAHEFESYNSIPLNDNLSAALK</sequence>
<dbReference type="InterPro" id="IPR011990">
    <property type="entry name" value="TPR-like_helical_dom_sf"/>
</dbReference>